<dbReference type="Proteomes" id="UP001597314">
    <property type="component" value="Unassembled WGS sequence"/>
</dbReference>
<gene>
    <name evidence="2" type="ORF">ACFSOX_14450</name>
</gene>
<dbReference type="RefSeq" id="WP_378478514.1">
    <property type="nucleotide sequence ID" value="NZ_JBHUIW010000016.1"/>
</dbReference>
<feature type="region of interest" description="Disordered" evidence="1">
    <location>
        <begin position="97"/>
        <end position="116"/>
    </location>
</feature>
<accession>A0ABW5AMG2</accession>
<dbReference type="InterPro" id="IPR021270">
    <property type="entry name" value="DUF2849"/>
</dbReference>
<comment type="caution">
    <text evidence="2">The sequence shown here is derived from an EMBL/GenBank/DDBJ whole genome shotgun (WGS) entry which is preliminary data.</text>
</comment>
<sequence>MSKRPKTFQPVVATANDLSTGVVVFRRRDGAWSRDIAVAAIAATPEQAEALLAAARADQDDRPRVVDVALIEVVRDGDFVRPAALRELIRTTGPTIVLPADVPQSGAPAASRNPGA</sequence>
<proteinExistence type="predicted"/>
<dbReference type="EMBL" id="JBHUIW010000016">
    <property type="protein sequence ID" value="MFD2183356.1"/>
    <property type="molecule type" value="Genomic_DNA"/>
</dbReference>
<evidence type="ECO:0000313" key="3">
    <source>
        <dbReference type="Proteomes" id="UP001597314"/>
    </source>
</evidence>
<dbReference type="Pfam" id="PF11011">
    <property type="entry name" value="DUF2849"/>
    <property type="match status" value="1"/>
</dbReference>
<name>A0ABW5AMG2_9BRAD</name>
<evidence type="ECO:0000313" key="2">
    <source>
        <dbReference type="EMBL" id="MFD2183356.1"/>
    </source>
</evidence>
<keyword evidence="3" id="KW-1185">Reference proteome</keyword>
<evidence type="ECO:0000256" key="1">
    <source>
        <dbReference type="SAM" id="MobiDB-lite"/>
    </source>
</evidence>
<reference evidence="3" key="1">
    <citation type="journal article" date="2019" name="Int. J. Syst. Evol. Microbiol.">
        <title>The Global Catalogue of Microorganisms (GCM) 10K type strain sequencing project: providing services to taxonomists for standard genome sequencing and annotation.</title>
        <authorList>
            <consortium name="The Broad Institute Genomics Platform"/>
            <consortium name="The Broad Institute Genome Sequencing Center for Infectious Disease"/>
            <person name="Wu L."/>
            <person name="Ma J."/>
        </authorList>
    </citation>
    <scope>NUCLEOTIDE SEQUENCE [LARGE SCALE GENOMIC DNA]</scope>
    <source>
        <strain evidence="3">CGMCC 1.6774</strain>
    </source>
</reference>
<organism evidence="2 3">
    <name type="scientific">Rhodoplanes azumiensis</name>
    <dbReference type="NCBI Taxonomy" id="1897628"/>
    <lineage>
        <taxon>Bacteria</taxon>
        <taxon>Pseudomonadati</taxon>
        <taxon>Pseudomonadota</taxon>
        <taxon>Alphaproteobacteria</taxon>
        <taxon>Hyphomicrobiales</taxon>
        <taxon>Nitrobacteraceae</taxon>
        <taxon>Rhodoplanes</taxon>
    </lineage>
</organism>
<protein>
    <submittedName>
        <fullName evidence="2">DUF2849 domain-containing protein</fullName>
    </submittedName>
</protein>